<feature type="non-terminal residue" evidence="1">
    <location>
        <position position="1"/>
    </location>
</feature>
<dbReference type="Proteomes" id="UP000789860">
    <property type="component" value="Unassembled WGS sequence"/>
</dbReference>
<name>A0ACA9PB92_9GLOM</name>
<accession>A0ACA9PB92</accession>
<proteinExistence type="predicted"/>
<keyword evidence="2" id="KW-1185">Reference proteome</keyword>
<protein>
    <submittedName>
        <fullName evidence="1">4002_t:CDS:1</fullName>
    </submittedName>
</protein>
<evidence type="ECO:0000313" key="1">
    <source>
        <dbReference type="EMBL" id="CAG8697551.1"/>
    </source>
</evidence>
<evidence type="ECO:0000313" key="2">
    <source>
        <dbReference type="Proteomes" id="UP000789860"/>
    </source>
</evidence>
<dbReference type="EMBL" id="CAJVPM010038212">
    <property type="protein sequence ID" value="CAG8697551.1"/>
    <property type="molecule type" value="Genomic_DNA"/>
</dbReference>
<organism evidence="1 2">
    <name type="scientific">Scutellospora calospora</name>
    <dbReference type="NCBI Taxonomy" id="85575"/>
    <lineage>
        <taxon>Eukaryota</taxon>
        <taxon>Fungi</taxon>
        <taxon>Fungi incertae sedis</taxon>
        <taxon>Mucoromycota</taxon>
        <taxon>Glomeromycotina</taxon>
        <taxon>Glomeromycetes</taxon>
        <taxon>Diversisporales</taxon>
        <taxon>Gigasporaceae</taxon>
        <taxon>Scutellospora</taxon>
    </lineage>
</organism>
<sequence length="87" mass="10384">KPFESEDTINICIIENKCSEQNQLNLDNIHQHNKMRAEKYANEHTKLRGFDFSQDLVLYKLKAQERLQKNEFYPSFTSLIIDFDMTI</sequence>
<reference evidence="1" key="1">
    <citation type="submission" date="2021-06" db="EMBL/GenBank/DDBJ databases">
        <authorList>
            <person name="Kallberg Y."/>
            <person name="Tangrot J."/>
            <person name="Rosling A."/>
        </authorList>
    </citation>
    <scope>NUCLEOTIDE SEQUENCE</scope>
    <source>
        <strain evidence="1">AU212A</strain>
    </source>
</reference>
<gene>
    <name evidence="1" type="ORF">SCALOS_LOCUS10374</name>
</gene>
<comment type="caution">
    <text evidence="1">The sequence shown here is derived from an EMBL/GenBank/DDBJ whole genome shotgun (WGS) entry which is preliminary data.</text>
</comment>